<dbReference type="AlphaFoldDB" id="A0A2H3NI67"/>
<accession>A0A2H3NI67</accession>
<evidence type="ECO:0000256" key="1">
    <source>
        <dbReference type="SAM" id="Coils"/>
    </source>
</evidence>
<evidence type="ECO:0000256" key="2">
    <source>
        <dbReference type="SAM" id="MobiDB-lite"/>
    </source>
</evidence>
<feature type="region of interest" description="Disordered" evidence="2">
    <location>
        <begin position="73"/>
        <end position="94"/>
    </location>
</feature>
<dbReference type="InterPro" id="IPR041657">
    <property type="entry name" value="HTH_17"/>
</dbReference>
<evidence type="ECO:0000259" key="3">
    <source>
        <dbReference type="Pfam" id="PF12728"/>
    </source>
</evidence>
<dbReference type="RefSeq" id="WP_098063458.1">
    <property type="nucleotide sequence ID" value="NZ_PDEP01000023.1"/>
</dbReference>
<gene>
    <name evidence="4" type="ORF">CRI93_14765</name>
</gene>
<name>A0A2H3NI67_9BACT</name>
<dbReference type="Pfam" id="PF12728">
    <property type="entry name" value="HTH_17"/>
    <property type="match status" value="1"/>
</dbReference>
<dbReference type="OrthoDB" id="26212at2"/>
<feature type="region of interest" description="Disordered" evidence="2">
    <location>
        <begin position="1"/>
        <end position="20"/>
    </location>
</feature>
<evidence type="ECO:0000313" key="4">
    <source>
        <dbReference type="EMBL" id="PEN04698.1"/>
    </source>
</evidence>
<evidence type="ECO:0000313" key="5">
    <source>
        <dbReference type="Proteomes" id="UP000221024"/>
    </source>
</evidence>
<dbReference type="EMBL" id="PDEP01000023">
    <property type="protein sequence ID" value="PEN04698.1"/>
    <property type="molecule type" value="Genomic_DNA"/>
</dbReference>
<feature type="compositionally biased region" description="Basic and acidic residues" evidence="2">
    <location>
        <begin position="76"/>
        <end position="86"/>
    </location>
</feature>
<organism evidence="4 5">
    <name type="scientific">Longimonas halophila</name>
    <dbReference type="NCBI Taxonomy" id="1469170"/>
    <lineage>
        <taxon>Bacteria</taxon>
        <taxon>Pseudomonadati</taxon>
        <taxon>Rhodothermota</taxon>
        <taxon>Rhodothermia</taxon>
        <taxon>Rhodothermales</taxon>
        <taxon>Salisaetaceae</taxon>
        <taxon>Longimonas</taxon>
    </lineage>
</organism>
<reference evidence="4 5" key="1">
    <citation type="submission" date="2017-10" db="EMBL/GenBank/DDBJ databases">
        <title>Draft genome of Longimonas halophila.</title>
        <authorList>
            <person name="Goh K.M."/>
            <person name="Shamsir M.S."/>
            <person name="Lim S.W."/>
        </authorList>
    </citation>
    <scope>NUCLEOTIDE SEQUENCE [LARGE SCALE GENOMIC DNA]</scope>
    <source>
        <strain evidence="4 5">KCTC 42399</strain>
    </source>
</reference>
<dbReference type="NCBIfam" id="TIGR01764">
    <property type="entry name" value="excise"/>
    <property type="match status" value="1"/>
</dbReference>
<dbReference type="InterPro" id="IPR010093">
    <property type="entry name" value="SinI_DNA-bd"/>
</dbReference>
<comment type="caution">
    <text evidence="4">The sequence shown here is derived from an EMBL/GenBank/DDBJ whole genome shotgun (WGS) entry which is preliminary data.</text>
</comment>
<dbReference type="InterPro" id="IPR009061">
    <property type="entry name" value="DNA-bd_dom_put_sf"/>
</dbReference>
<feature type="coiled-coil region" evidence="1">
    <location>
        <begin position="129"/>
        <end position="156"/>
    </location>
</feature>
<sequence>MPDKRPVTPDVTSDPSTRLTPIDADTAATVQRLNDVKGEFSAFTLTVKGREITLPPSVGALAIEALAHAIQANEEADQKSEAREEELTTTQAAGLLNVSRPHLVKLLKEGEIPYHKVGSHHRVRRSDVLTYKKAQRAQAEDALQALTDQAQELDMGY</sequence>
<dbReference type="SUPFAM" id="SSF46955">
    <property type="entry name" value="Putative DNA-binding domain"/>
    <property type="match status" value="1"/>
</dbReference>
<feature type="domain" description="Helix-turn-helix" evidence="3">
    <location>
        <begin position="87"/>
        <end position="136"/>
    </location>
</feature>
<dbReference type="GO" id="GO:0003677">
    <property type="term" value="F:DNA binding"/>
    <property type="evidence" value="ECO:0007669"/>
    <property type="project" value="InterPro"/>
</dbReference>
<keyword evidence="1" id="KW-0175">Coiled coil</keyword>
<proteinExistence type="predicted"/>
<keyword evidence="5" id="KW-1185">Reference proteome</keyword>
<dbReference type="Proteomes" id="UP000221024">
    <property type="component" value="Unassembled WGS sequence"/>
</dbReference>
<feature type="compositionally biased region" description="Polar residues" evidence="2">
    <location>
        <begin position="10"/>
        <end position="19"/>
    </location>
</feature>
<protein>
    <recommendedName>
        <fullName evidence="3">Helix-turn-helix domain-containing protein</fullName>
    </recommendedName>
</protein>